<proteinExistence type="predicted"/>
<evidence type="ECO:0000313" key="4">
    <source>
        <dbReference type="Proteomes" id="UP001186944"/>
    </source>
</evidence>
<dbReference type="EMBL" id="VSWD01000012">
    <property type="protein sequence ID" value="KAK3086641.1"/>
    <property type="molecule type" value="Genomic_DNA"/>
</dbReference>
<dbReference type="Proteomes" id="UP001186944">
    <property type="component" value="Unassembled WGS sequence"/>
</dbReference>
<evidence type="ECO:0000313" key="3">
    <source>
        <dbReference type="EMBL" id="KAK3086641.1"/>
    </source>
</evidence>
<reference evidence="3" key="1">
    <citation type="submission" date="2019-08" db="EMBL/GenBank/DDBJ databases">
        <title>The improved chromosome-level genome for the pearl oyster Pinctada fucata martensii using PacBio sequencing and Hi-C.</title>
        <authorList>
            <person name="Zheng Z."/>
        </authorList>
    </citation>
    <scope>NUCLEOTIDE SEQUENCE</scope>
    <source>
        <strain evidence="3">ZZ-2019</strain>
        <tissue evidence="3">Adductor muscle</tissue>
    </source>
</reference>
<feature type="compositionally biased region" description="Acidic residues" evidence="2">
    <location>
        <begin position="714"/>
        <end position="735"/>
    </location>
</feature>
<feature type="compositionally biased region" description="Basic and acidic residues" evidence="2">
    <location>
        <begin position="698"/>
        <end position="713"/>
    </location>
</feature>
<feature type="coiled-coil region" evidence="1">
    <location>
        <begin position="632"/>
        <end position="659"/>
    </location>
</feature>
<organism evidence="3 4">
    <name type="scientific">Pinctada imbricata</name>
    <name type="common">Atlantic pearl-oyster</name>
    <name type="synonym">Pinctada martensii</name>
    <dbReference type="NCBI Taxonomy" id="66713"/>
    <lineage>
        <taxon>Eukaryota</taxon>
        <taxon>Metazoa</taxon>
        <taxon>Spiralia</taxon>
        <taxon>Lophotrochozoa</taxon>
        <taxon>Mollusca</taxon>
        <taxon>Bivalvia</taxon>
        <taxon>Autobranchia</taxon>
        <taxon>Pteriomorphia</taxon>
        <taxon>Pterioida</taxon>
        <taxon>Pterioidea</taxon>
        <taxon>Pteriidae</taxon>
        <taxon>Pinctada</taxon>
    </lineage>
</organism>
<evidence type="ECO:0000256" key="2">
    <source>
        <dbReference type="SAM" id="MobiDB-lite"/>
    </source>
</evidence>
<feature type="non-terminal residue" evidence="3">
    <location>
        <position position="1"/>
    </location>
</feature>
<feature type="compositionally biased region" description="Basic and acidic residues" evidence="2">
    <location>
        <begin position="552"/>
        <end position="561"/>
    </location>
</feature>
<protein>
    <submittedName>
        <fullName evidence="3">Uncharacterized protein</fullName>
    </submittedName>
</protein>
<name>A0AA89BTE6_PINIB</name>
<comment type="caution">
    <text evidence="3">The sequence shown here is derived from an EMBL/GenBank/DDBJ whole genome shotgun (WGS) entry which is preliminary data.</text>
</comment>
<keyword evidence="1" id="KW-0175">Coiled coil</keyword>
<dbReference type="AlphaFoldDB" id="A0AA89BTE6"/>
<evidence type="ECO:0000256" key="1">
    <source>
        <dbReference type="SAM" id="Coils"/>
    </source>
</evidence>
<accession>A0AA89BTE6</accession>
<feature type="region of interest" description="Disordered" evidence="2">
    <location>
        <begin position="696"/>
        <end position="735"/>
    </location>
</feature>
<sequence length="762" mass="87503">NKLFTLCNLCVLKMKNGEIVDCVSTLHQFDQTLFGAMLIQNKLEEWTYFLSEMQGQYFFLLGVLLMKKAQKGQLPWKDASMFALICFLISNQFSRMETRSPWFAKLKPGVRDFYGRLESMGCYRLIQGGCVTLSLTEGENTSRMNSVRQLQTVQAREKLYEILFTLREMRDLKSQSYLLRSESFMKSALIPPIRPTLAEYEPGVFQLCHDNLHELVWVAMNRAAPKDGVHKSFPLHISDKLKYSTGDLKSGSPEALCVLDIHAFFYLTVSFSSHSYQDQVKNTRRDPYMPYLLPACLCKPLCLQPQSDWWTAAEKFLSNSAKDGFAKLRFTLQKGIETARLIGAHGVSPLNVLMLARTFDERVKDMKAVEFDGNSHCTKLEAQERWAAHYWREAMDLLSKIERNVRIPCPKERIFPDNQNVDLDPKQVPGLIEQAKFSLATVAMREGRYEEAKEMFETLKSPWAAFYISQIYRTLADQIDPDTEDGNDQRIALVERSLDMLYQTSERIQANKNHELHRVIPTDIDECVNYLDTLRASASGVSLVESVLYQDAREGSEKDSGEESFGTPTARPPREPLSCQEESVSLPEPPNFSTPAAALRPSSYSVTQRSGGRSRPSPERLDARIWVLETKLQTALDTIQEMKEKMKEVVETQNKYRADQIENQDMIRQLKQTTVTKAVQEVGQTTPGLQVTQTKTAQFREEGKPEQRVPEVHQDDDEEDDDEEEDEEDYEDVEEVLMEKRVTLFSREDDWKVTMTTHVLYI</sequence>
<gene>
    <name evidence="3" type="ORF">FSP39_021292</name>
</gene>
<feature type="region of interest" description="Disordered" evidence="2">
    <location>
        <begin position="552"/>
        <end position="618"/>
    </location>
</feature>
<keyword evidence="4" id="KW-1185">Reference proteome</keyword>